<evidence type="ECO:0000313" key="3">
    <source>
        <dbReference type="Proteomes" id="UP000001312"/>
    </source>
</evidence>
<evidence type="ECO:0000313" key="2">
    <source>
        <dbReference type="EMBL" id="EDO01585.1"/>
    </source>
</evidence>
<organism evidence="2 3">
    <name type="scientific">Sclerotinia sclerotiorum (strain ATCC 18683 / 1980 / Ss-1)</name>
    <name type="common">White mold</name>
    <name type="synonym">Whetzelinia sclerotiorum</name>
    <dbReference type="NCBI Taxonomy" id="665079"/>
    <lineage>
        <taxon>Eukaryota</taxon>
        <taxon>Fungi</taxon>
        <taxon>Dikarya</taxon>
        <taxon>Ascomycota</taxon>
        <taxon>Pezizomycotina</taxon>
        <taxon>Leotiomycetes</taxon>
        <taxon>Helotiales</taxon>
        <taxon>Sclerotiniaceae</taxon>
        <taxon>Sclerotinia</taxon>
    </lineage>
</organism>
<dbReference type="GeneID" id="5490866"/>
<feature type="region of interest" description="Disordered" evidence="1">
    <location>
        <begin position="49"/>
        <end position="88"/>
    </location>
</feature>
<dbReference type="RefSeq" id="XP_001594253.1">
    <property type="nucleotide sequence ID" value="XM_001594203.1"/>
</dbReference>
<proteinExistence type="predicted"/>
<name>A7EFG9_SCLS1</name>
<feature type="compositionally biased region" description="Polar residues" evidence="1">
    <location>
        <begin position="75"/>
        <end position="88"/>
    </location>
</feature>
<accession>A7EFG9</accession>
<sequence length="88" mass="9844">MSDDIMSSAFPRSQLISKELEKAEIVFSVRNRGNNDPTERLGLLKEMSLQPNPNYANTDTNTDTDTDTATTTATEQSSMRNTQTRVPF</sequence>
<dbReference type="AlphaFoldDB" id="A7EFG9"/>
<dbReference type="HOGENOM" id="CLU_2470443_0_0_1"/>
<dbReference type="InParanoid" id="A7EFG9"/>
<gene>
    <name evidence="2" type="ORF">SS1G_04060</name>
</gene>
<dbReference type="EMBL" id="CH476625">
    <property type="protein sequence ID" value="EDO01585.1"/>
    <property type="molecule type" value="Genomic_DNA"/>
</dbReference>
<keyword evidence="3" id="KW-1185">Reference proteome</keyword>
<evidence type="ECO:0000256" key="1">
    <source>
        <dbReference type="SAM" id="MobiDB-lite"/>
    </source>
</evidence>
<dbReference type="Proteomes" id="UP000001312">
    <property type="component" value="Unassembled WGS sequence"/>
</dbReference>
<dbReference type="KEGG" id="ssl:SS1G_04060"/>
<feature type="compositionally biased region" description="Low complexity" evidence="1">
    <location>
        <begin position="56"/>
        <end position="74"/>
    </location>
</feature>
<protein>
    <submittedName>
        <fullName evidence="2">Uncharacterized protein</fullName>
    </submittedName>
</protein>
<reference evidence="3" key="1">
    <citation type="journal article" date="2011" name="PLoS Genet.">
        <title>Genomic analysis of the necrotrophic fungal pathogens Sclerotinia sclerotiorum and Botrytis cinerea.</title>
        <authorList>
            <person name="Amselem J."/>
            <person name="Cuomo C.A."/>
            <person name="van Kan J.A."/>
            <person name="Viaud M."/>
            <person name="Benito E.P."/>
            <person name="Couloux A."/>
            <person name="Coutinho P.M."/>
            <person name="de Vries R.P."/>
            <person name="Dyer P.S."/>
            <person name="Fillinger S."/>
            <person name="Fournier E."/>
            <person name="Gout L."/>
            <person name="Hahn M."/>
            <person name="Kohn L."/>
            <person name="Lapalu N."/>
            <person name="Plummer K.M."/>
            <person name="Pradier J.M."/>
            <person name="Quevillon E."/>
            <person name="Sharon A."/>
            <person name="Simon A."/>
            <person name="ten Have A."/>
            <person name="Tudzynski B."/>
            <person name="Tudzynski P."/>
            <person name="Wincker P."/>
            <person name="Andrew M."/>
            <person name="Anthouard V."/>
            <person name="Beever R.E."/>
            <person name="Beffa R."/>
            <person name="Benoit I."/>
            <person name="Bouzid O."/>
            <person name="Brault B."/>
            <person name="Chen Z."/>
            <person name="Choquer M."/>
            <person name="Collemare J."/>
            <person name="Cotton P."/>
            <person name="Danchin E.G."/>
            <person name="Da Silva C."/>
            <person name="Gautier A."/>
            <person name="Giraud C."/>
            <person name="Giraud T."/>
            <person name="Gonzalez C."/>
            <person name="Grossetete S."/>
            <person name="Guldener U."/>
            <person name="Henrissat B."/>
            <person name="Howlett B.J."/>
            <person name="Kodira C."/>
            <person name="Kretschmer M."/>
            <person name="Lappartient A."/>
            <person name="Leroch M."/>
            <person name="Levis C."/>
            <person name="Mauceli E."/>
            <person name="Neuveglise C."/>
            <person name="Oeser B."/>
            <person name="Pearson M."/>
            <person name="Poulain J."/>
            <person name="Poussereau N."/>
            <person name="Quesneville H."/>
            <person name="Rascle C."/>
            <person name="Schumacher J."/>
            <person name="Segurens B."/>
            <person name="Sexton A."/>
            <person name="Silva E."/>
            <person name="Sirven C."/>
            <person name="Soanes D.M."/>
            <person name="Talbot N.J."/>
            <person name="Templeton M."/>
            <person name="Yandava C."/>
            <person name="Yarden O."/>
            <person name="Zeng Q."/>
            <person name="Rollins J.A."/>
            <person name="Lebrun M.H."/>
            <person name="Dickman M."/>
        </authorList>
    </citation>
    <scope>NUCLEOTIDE SEQUENCE [LARGE SCALE GENOMIC DNA]</scope>
    <source>
        <strain evidence="3">ATCC 18683 / 1980 / Ss-1</strain>
    </source>
</reference>